<dbReference type="InterPro" id="IPR058637">
    <property type="entry name" value="YknX-like_C"/>
</dbReference>
<dbReference type="RefSeq" id="WP_354509979.1">
    <property type="nucleotide sequence ID" value="NZ_JBEPMO010000015.1"/>
</dbReference>
<dbReference type="PANTHER" id="PTHR30158:SF23">
    <property type="entry name" value="MULTIDRUG RESISTANCE PROTEIN MEXA"/>
    <property type="match status" value="1"/>
</dbReference>
<evidence type="ECO:0000259" key="4">
    <source>
        <dbReference type="Pfam" id="PF25944"/>
    </source>
</evidence>
<dbReference type="Gene3D" id="2.40.420.20">
    <property type="match status" value="1"/>
</dbReference>
<dbReference type="Proteomes" id="UP001549146">
    <property type="component" value="Unassembled WGS sequence"/>
</dbReference>
<name>A0ABV2LVX1_9FLAO</name>
<keyword evidence="2" id="KW-0175">Coiled coil</keyword>
<evidence type="ECO:0000256" key="1">
    <source>
        <dbReference type="ARBA" id="ARBA00009477"/>
    </source>
</evidence>
<comment type="similarity">
    <text evidence="1">Belongs to the membrane fusion protein (MFP) (TC 8.A.1) family.</text>
</comment>
<evidence type="ECO:0000313" key="6">
    <source>
        <dbReference type="EMBL" id="MET3732601.1"/>
    </source>
</evidence>
<evidence type="ECO:0000259" key="5">
    <source>
        <dbReference type="Pfam" id="PF25989"/>
    </source>
</evidence>
<evidence type="ECO:0000313" key="7">
    <source>
        <dbReference type="Proteomes" id="UP001549146"/>
    </source>
</evidence>
<feature type="domain" description="YknX-like C-terminal permuted SH3-like" evidence="5">
    <location>
        <begin position="314"/>
        <end position="378"/>
    </location>
</feature>
<dbReference type="InterPro" id="IPR058625">
    <property type="entry name" value="MdtA-like_BSH"/>
</dbReference>
<dbReference type="SUPFAM" id="SSF111369">
    <property type="entry name" value="HlyD-like secretion proteins"/>
    <property type="match status" value="1"/>
</dbReference>
<dbReference type="InterPro" id="IPR058626">
    <property type="entry name" value="MdtA-like_b-barrel"/>
</dbReference>
<proteinExistence type="inferred from homology"/>
<dbReference type="NCBIfam" id="TIGR01730">
    <property type="entry name" value="RND_mfp"/>
    <property type="match status" value="1"/>
</dbReference>
<dbReference type="Pfam" id="PF25989">
    <property type="entry name" value="YknX_C"/>
    <property type="match status" value="1"/>
</dbReference>
<dbReference type="Gene3D" id="2.40.50.100">
    <property type="match status" value="1"/>
</dbReference>
<dbReference type="InterPro" id="IPR006143">
    <property type="entry name" value="RND_pump_MFP"/>
</dbReference>
<gene>
    <name evidence="6" type="ORF">ABID46_002191</name>
</gene>
<dbReference type="Gene3D" id="1.10.287.470">
    <property type="entry name" value="Helix hairpin bin"/>
    <property type="match status" value="1"/>
</dbReference>
<sequence length="398" mass="43238">MNTKTFAISVLLSASIISCGKKEQQPQGMNQTPSLPVTEISTKDVTGYTAFPVNIEGRVNNDVRAKIQGYITQVYVDEGQVVSKGQPLFKLETNVLSQNANAAKSGVTAAQASVKAAEASVKSAQVEVDKLIPLVEKNIISNVQLETAKANLMRAQSQMAQAQAAYQQAQANYSGIQANIDFSVVRSPISGVVGAINFREGSLVGPSDPTPMTSVSEVGEVFAYFSMNEREYFDFLEETEGKNVSEKLKNIPDVELVLANGQLYNEKGKIKTVTGQINPQTGTIQFRATFPNKDRLLSNGNSGTIRIPKEYGEALVIPETATFEQQGYTYVYLVEKDTATMKIIEIEDRIDNLAVVKSGLKKGDKIVVEGMGKLRDNSPIAPQLVPFDSVTKPIKPVF</sequence>
<feature type="domain" description="Multidrug resistance protein MdtA-like barrel-sandwich hybrid" evidence="3">
    <location>
        <begin position="62"/>
        <end position="212"/>
    </location>
</feature>
<reference evidence="6 7" key="1">
    <citation type="submission" date="2024-06" db="EMBL/GenBank/DDBJ databases">
        <title>Genomic Encyclopedia of Type Strains, Phase IV (KMG-IV): sequencing the most valuable type-strain genomes for metagenomic binning, comparative biology and taxonomic classification.</title>
        <authorList>
            <person name="Goeker M."/>
        </authorList>
    </citation>
    <scope>NUCLEOTIDE SEQUENCE [LARGE SCALE GENOMIC DNA]</scope>
    <source>
        <strain evidence="6 7">DSM 29388</strain>
    </source>
</reference>
<dbReference type="Pfam" id="PF25944">
    <property type="entry name" value="Beta-barrel_RND"/>
    <property type="match status" value="1"/>
</dbReference>
<evidence type="ECO:0000259" key="3">
    <source>
        <dbReference type="Pfam" id="PF25917"/>
    </source>
</evidence>
<protein>
    <submittedName>
        <fullName evidence="6">Membrane fusion protein (Multidrug efflux system)</fullName>
    </submittedName>
</protein>
<keyword evidence="7" id="KW-1185">Reference proteome</keyword>
<dbReference type="PROSITE" id="PS51257">
    <property type="entry name" value="PROKAR_LIPOPROTEIN"/>
    <property type="match status" value="1"/>
</dbReference>
<accession>A0ABV2LVX1</accession>
<organism evidence="6 7">
    <name type="scientific">Moheibacter stercoris</name>
    <dbReference type="NCBI Taxonomy" id="1628251"/>
    <lineage>
        <taxon>Bacteria</taxon>
        <taxon>Pseudomonadati</taxon>
        <taxon>Bacteroidota</taxon>
        <taxon>Flavobacteriia</taxon>
        <taxon>Flavobacteriales</taxon>
        <taxon>Weeksellaceae</taxon>
        <taxon>Moheibacter</taxon>
    </lineage>
</organism>
<comment type="caution">
    <text evidence="6">The sequence shown here is derived from an EMBL/GenBank/DDBJ whole genome shotgun (WGS) entry which is preliminary data.</text>
</comment>
<evidence type="ECO:0000256" key="2">
    <source>
        <dbReference type="SAM" id="Coils"/>
    </source>
</evidence>
<dbReference type="PANTHER" id="PTHR30158">
    <property type="entry name" value="ACRA/E-RELATED COMPONENT OF DRUG EFFLUX TRANSPORTER"/>
    <property type="match status" value="1"/>
</dbReference>
<feature type="domain" description="Multidrug resistance protein MdtA-like beta-barrel" evidence="4">
    <location>
        <begin position="244"/>
        <end position="307"/>
    </location>
</feature>
<dbReference type="Pfam" id="PF25917">
    <property type="entry name" value="BSH_RND"/>
    <property type="match status" value="1"/>
</dbReference>
<dbReference type="Gene3D" id="2.40.30.170">
    <property type="match status" value="1"/>
</dbReference>
<feature type="coiled-coil region" evidence="2">
    <location>
        <begin position="145"/>
        <end position="179"/>
    </location>
</feature>
<dbReference type="EMBL" id="JBEPMO010000015">
    <property type="protein sequence ID" value="MET3732601.1"/>
    <property type="molecule type" value="Genomic_DNA"/>
</dbReference>